<accession>A0A0F9ENZ8</accession>
<feature type="transmembrane region" description="Helical" evidence="1">
    <location>
        <begin position="6"/>
        <end position="28"/>
    </location>
</feature>
<comment type="caution">
    <text evidence="2">The sequence shown here is derived from an EMBL/GenBank/DDBJ whole genome shotgun (WGS) entry which is preliminary data.</text>
</comment>
<protein>
    <submittedName>
        <fullName evidence="2">Uncharacterized protein</fullName>
    </submittedName>
</protein>
<reference evidence="2" key="1">
    <citation type="journal article" date="2015" name="Nature">
        <title>Complex archaea that bridge the gap between prokaryotes and eukaryotes.</title>
        <authorList>
            <person name="Spang A."/>
            <person name="Saw J.H."/>
            <person name="Jorgensen S.L."/>
            <person name="Zaremba-Niedzwiedzka K."/>
            <person name="Martijn J."/>
            <person name="Lind A.E."/>
            <person name="van Eijk R."/>
            <person name="Schleper C."/>
            <person name="Guy L."/>
            <person name="Ettema T.J."/>
        </authorList>
    </citation>
    <scope>NUCLEOTIDE SEQUENCE</scope>
</reference>
<dbReference type="AlphaFoldDB" id="A0A0F9ENZ8"/>
<evidence type="ECO:0000313" key="2">
    <source>
        <dbReference type="EMBL" id="KKL75749.1"/>
    </source>
</evidence>
<name>A0A0F9ENZ8_9ZZZZ</name>
<dbReference type="EMBL" id="LAZR01024262">
    <property type="protein sequence ID" value="KKL75749.1"/>
    <property type="molecule type" value="Genomic_DNA"/>
</dbReference>
<organism evidence="2">
    <name type="scientific">marine sediment metagenome</name>
    <dbReference type="NCBI Taxonomy" id="412755"/>
    <lineage>
        <taxon>unclassified sequences</taxon>
        <taxon>metagenomes</taxon>
        <taxon>ecological metagenomes</taxon>
    </lineage>
</organism>
<keyword evidence="1" id="KW-1133">Transmembrane helix</keyword>
<evidence type="ECO:0000256" key="1">
    <source>
        <dbReference type="SAM" id="Phobius"/>
    </source>
</evidence>
<gene>
    <name evidence="2" type="ORF">LCGC14_2051810</name>
</gene>
<keyword evidence="1" id="KW-0812">Transmembrane</keyword>
<sequence length="40" mass="4634">MTMGDVVMACIMGPLMAGVLVVFVLNLWEAIMYDHYWPWE</sequence>
<proteinExistence type="predicted"/>
<keyword evidence="1" id="KW-0472">Membrane</keyword>